<evidence type="ECO:0000313" key="2">
    <source>
        <dbReference type="EMBL" id="CAK0822581.1"/>
    </source>
</evidence>
<sequence length="273" mass="29408">MAGGAGDEGILRAWASDGSGKFDRAEIAHLGPRLGRGLVARQAIGAGEVVLRDKPAGGDAARLLRAPHALLRALPRARGRPRGAPFAAPRQRRPAAGRLPGGRRAPHADARVAGARAWPCGAAACGALFCSLACREQELARGPHRVLCAEMGGERRRHWDRFRAHARRHHENFLLAAQALAWAICQVAYLGVPAEHAKAELLPWRALPGTCCPPRPGVPRREAGVPWTAWRCCGSRCTCSRRRCFLPTRSRRAESGRCSRRRSTPSCSGSSTS</sequence>
<protein>
    <submittedName>
        <fullName evidence="2">Uncharacterized protein</fullName>
    </submittedName>
</protein>
<keyword evidence="3" id="KW-1185">Reference proteome</keyword>
<comment type="caution">
    <text evidence="2">The sequence shown here is derived from an EMBL/GenBank/DDBJ whole genome shotgun (WGS) entry which is preliminary data.</text>
</comment>
<dbReference type="EMBL" id="CAUYUJ010008002">
    <property type="protein sequence ID" value="CAK0822581.1"/>
    <property type="molecule type" value="Genomic_DNA"/>
</dbReference>
<accession>A0ABN9RZI3</accession>
<evidence type="ECO:0000313" key="3">
    <source>
        <dbReference type="Proteomes" id="UP001189429"/>
    </source>
</evidence>
<reference evidence="2" key="1">
    <citation type="submission" date="2023-10" db="EMBL/GenBank/DDBJ databases">
        <authorList>
            <person name="Chen Y."/>
            <person name="Shah S."/>
            <person name="Dougan E. K."/>
            <person name="Thang M."/>
            <person name="Chan C."/>
        </authorList>
    </citation>
    <scope>NUCLEOTIDE SEQUENCE [LARGE SCALE GENOMIC DNA]</scope>
</reference>
<dbReference type="Proteomes" id="UP001189429">
    <property type="component" value="Unassembled WGS sequence"/>
</dbReference>
<gene>
    <name evidence="2" type="ORF">PCOR1329_LOCUS23567</name>
</gene>
<proteinExistence type="predicted"/>
<feature type="region of interest" description="Disordered" evidence="1">
    <location>
        <begin position="79"/>
        <end position="106"/>
    </location>
</feature>
<name>A0ABN9RZI3_9DINO</name>
<evidence type="ECO:0000256" key="1">
    <source>
        <dbReference type="SAM" id="MobiDB-lite"/>
    </source>
</evidence>
<organism evidence="2 3">
    <name type="scientific">Prorocentrum cordatum</name>
    <dbReference type="NCBI Taxonomy" id="2364126"/>
    <lineage>
        <taxon>Eukaryota</taxon>
        <taxon>Sar</taxon>
        <taxon>Alveolata</taxon>
        <taxon>Dinophyceae</taxon>
        <taxon>Prorocentrales</taxon>
        <taxon>Prorocentraceae</taxon>
        <taxon>Prorocentrum</taxon>
    </lineage>
</organism>